<comment type="similarity">
    <text evidence="1">Belongs to the UDPGP type 2 family.</text>
</comment>
<dbReference type="EC" id="2.7.7.9" evidence="2"/>
<dbReference type="EMBL" id="LT629792">
    <property type="protein sequence ID" value="SDT86531.1"/>
    <property type="molecule type" value="Genomic_DNA"/>
</dbReference>
<name>A0ABY0V5D1_9ACTO</name>
<dbReference type="InterPro" id="IPR005835">
    <property type="entry name" value="NTP_transferase_dom"/>
</dbReference>
<evidence type="ECO:0000313" key="7">
    <source>
        <dbReference type="EMBL" id="SDT86531.1"/>
    </source>
</evidence>
<keyword evidence="3" id="KW-0808">Transferase</keyword>
<keyword evidence="4 7" id="KW-0548">Nucleotidyltransferase</keyword>
<dbReference type="SUPFAM" id="SSF53448">
    <property type="entry name" value="Nucleotide-diphospho-sugar transferases"/>
    <property type="match status" value="1"/>
</dbReference>
<keyword evidence="8" id="KW-1185">Reference proteome</keyword>
<gene>
    <name evidence="7" type="ORF">SAMN04489714_0317</name>
</gene>
<dbReference type="PANTHER" id="PTHR43197">
    <property type="entry name" value="UTP--GLUCOSE-1-PHOSPHATE URIDYLYLTRANSFERASE"/>
    <property type="match status" value="1"/>
</dbReference>
<dbReference type="Proteomes" id="UP000198976">
    <property type="component" value="Chromosome I"/>
</dbReference>
<comment type="catalytic activity">
    <reaction evidence="5">
        <text>alpha-D-glucose 1-phosphate + UTP + H(+) = UDP-alpha-D-glucose + diphosphate</text>
        <dbReference type="Rhea" id="RHEA:19889"/>
        <dbReference type="ChEBI" id="CHEBI:15378"/>
        <dbReference type="ChEBI" id="CHEBI:33019"/>
        <dbReference type="ChEBI" id="CHEBI:46398"/>
        <dbReference type="ChEBI" id="CHEBI:58601"/>
        <dbReference type="ChEBI" id="CHEBI:58885"/>
        <dbReference type="EC" id="2.7.7.9"/>
    </reaction>
</comment>
<evidence type="ECO:0000256" key="2">
    <source>
        <dbReference type="ARBA" id="ARBA00012415"/>
    </source>
</evidence>
<evidence type="ECO:0000256" key="4">
    <source>
        <dbReference type="ARBA" id="ARBA00022695"/>
    </source>
</evidence>
<dbReference type="GO" id="GO:0016779">
    <property type="term" value="F:nucleotidyltransferase activity"/>
    <property type="evidence" value="ECO:0007669"/>
    <property type="project" value="UniProtKB-KW"/>
</dbReference>
<dbReference type="Gene3D" id="3.90.550.10">
    <property type="entry name" value="Spore Coat Polysaccharide Biosynthesis Protein SpsA, Chain A"/>
    <property type="match status" value="1"/>
</dbReference>
<evidence type="ECO:0000259" key="6">
    <source>
        <dbReference type="Pfam" id="PF00483"/>
    </source>
</evidence>
<evidence type="ECO:0000256" key="3">
    <source>
        <dbReference type="ARBA" id="ARBA00022679"/>
    </source>
</evidence>
<accession>A0ABY0V5D1</accession>
<evidence type="ECO:0000313" key="8">
    <source>
        <dbReference type="Proteomes" id="UP000198976"/>
    </source>
</evidence>
<dbReference type="RefSeq" id="WP_058237795.1">
    <property type="nucleotide sequence ID" value="NZ_LT629792.1"/>
</dbReference>
<evidence type="ECO:0000256" key="5">
    <source>
        <dbReference type="ARBA" id="ARBA00048128"/>
    </source>
</evidence>
<dbReference type="Pfam" id="PF00483">
    <property type="entry name" value="NTP_transferase"/>
    <property type="match status" value="1"/>
</dbReference>
<sequence length="330" mass="36248">MSETEPTRHARVRHAVIPAAGRGTRFLPATKSVPKEMLPVVDRPSIEYIAREATRAGIEDMLIITRTGKDAIEEYFDADPGLEAALEASHKESLLKIVREYEHLARMHSVRQGHPLGLGHAVLQSRFHVGNNPFAVMLPDDLMHPKSRLLEKMLAIRTAIGGSVVALMRVTPEQATAYASVDVTPMPIPEGLPIDIEEGTLFRLNKVVEKPPVDEVLSEYAVVGRYVFNPRIFTELENIEPGHGGEYQLTDAYARLIDVPAEEGGGVVGLVLDDRRFDTGDKLGYLTASIELALEDPELGPGVRSFLEELMATQPGDALDKSDSTSPKHH</sequence>
<dbReference type="InterPro" id="IPR029044">
    <property type="entry name" value="Nucleotide-diphossugar_trans"/>
</dbReference>
<protein>
    <recommendedName>
        <fullName evidence="2">UTP--glucose-1-phosphate uridylyltransferase</fullName>
        <ecNumber evidence="2">2.7.7.9</ecNumber>
    </recommendedName>
</protein>
<proteinExistence type="inferred from homology"/>
<feature type="domain" description="Nucleotidyl transferase" evidence="6">
    <location>
        <begin position="15"/>
        <end position="258"/>
    </location>
</feature>
<reference evidence="7 8" key="1">
    <citation type="submission" date="2016-10" db="EMBL/GenBank/DDBJ databases">
        <authorList>
            <person name="Varghese N."/>
            <person name="Submissions S."/>
        </authorList>
    </citation>
    <scope>NUCLEOTIDE SEQUENCE [LARGE SCALE GENOMIC DNA]</scope>
    <source>
        <strain evidence="7 8">DSM 9169</strain>
    </source>
</reference>
<dbReference type="InterPro" id="IPR005771">
    <property type="entry name" value="GalU_uridylyltTrfase_bac/arc"/>
</dbReference>
<dbReference type="PANTHER" id="PTHR43197:SF1">
    <property type="entry name" value="UTP--GLUCOSE-1-PHOSPHATE URIDYLYLTRANSFERASE"/>
    <property type="match status" value="1"/>
</dbReference>
<evidence type="ECO:0000256" key="1">
    <source>
        <dbReference type="ARBA" id="ARBA00006890"/>
    </source>
</evidence>
<organism evidence="7 8">
    <name type="scientific">Schaalia radingae</name>
    <dbReference type="NCBI Taxonomy" id="131110"/>
    <lineage>
        <taxon>Bacteria</taxon>
        <taxon>Bacillati</taxon>
        <taxon>Actinomycetota</taxon>
        <taxon>Actinomycetes</taxon>
        <taxon>Actinomycetales</taxon>
        <taxon>Actinomycetaceae</taxon>
        <taxon>Schaalia</taxon>
    </lineage>
</organism>
<dbReference type="CDD" id="cd02541">
    <property type="entry name" value="UGPase_prokaryotic"/>
    <property type="match status" value="1"/>
</dbReference>